<feature type="domain" description="N-acetyltransferase" evidence="1">
    <location>
        <begin position="1"/>
        <end position="141"/>
    </location>
</feature>
<dbReference type="RefSeq" id="WP_110516879.1">
    <property type="nucleotide sequence ID" value="NZ_PDOF01000001.1"/>
</dbReference>
<dbReference type="Proteomes" id="UP000248066">
    <property type="component" value="Unassembled WGS sequence"/>
</dbReference>
<evidence type="ECO:0000313" key="2">
    <source>
        <dbReference type="EMBL" id="PYZ97621.1"/>
    </source>
</evidence>
<evidence type="ECO:0000313" key="3">
    <source>
        <dbReference type="Proteomes" id="UP000248066"/>
    </source>
</evidence>
<keyword evidence="2" id="KW-0808">Transferase</keyword>
<name>A0A2W0H9M0_9BACI</name>
<accession>A0A2W0H9M0</accession>
<dbReference type="InterPro" id="IPR000182">
    <property type="entry name" value="GNAT_dom"/>
</dbReference>
<dbReference type="PROSITE" id="PS51186">
    <property type="entry name" value="GNAT"/>
    <property type="match status" value="1"/>
</dbReference>
<dbReference type="GO" id="GO:0016747">
    <property type="term" value="F:acyltransferase activity, transferring groups other than amino-acyl groups"/>
    <property type="evidence" value="ECO:0007669"/>
    <property type="project" value="InterPro"/>
</dbReference>
<reference evidence="2 3" key="1">
    <citation type="submission" date="2017-10" db="EMBL/GenBank/DDBJ databases">
        <title>Bacillus sp. nov., a halophilic bacterium isolated from a Yangshapao Lake.</title>
        <authorList>
            <person name="Wang H."/>
        </authorList>
    </citation>
    <scope>NUCLEOTIDE SEQUENCE [LARGE SCALE GENOMIC DNA]</scope>
    <source>
        <strain evidence="2 3">YSP-3</strain>
    </source>
</reference>
<gene>
    <name evidence="2" type="ORF">CR205_03225</name>
</gene>
<protein>
    <submittedName>
        <fullName evidence="2">GNAT family N-acetyltransferase</fullName>
    </submittedName>
</protein>
<evidence type="ECO:0000259" key="1">
    <source>
        <dbReference type="PROSITE" id="PS51186"/>
    </source>
</evidence>
<dbReference type="SUPFAM" id="SSF55729">
    <property type="entry name" value="Acyl-CoA N-acyltransferases (Nat)"/>
    <property type="match status" value="1"/>
</dbReference>
<organism evidence="2 3">
    <name type="scientific">Alteribacter lacisalsi</name>
    <dbReference type="NCBI Taxonomy" id="2045244"/>
    <lineage>
        <taxon>Bacteria</taxon>
        <taxon>Bacillati</taxon>
        <taxon>Bacillota</taxon>
        <taxon>Bacilli</taxon>
        <taxon>Bacillales</taxon>
        <taxon>Bacillaceae</taxon>
        <taxon>Alteribacter</taxon>
    </lineage>
</organism>
<dbReference type="Pfam" id="PF00583">
    <property type="entry name" value="Acetyltransf_1"/>
    <property type="match status" value="1"/>
</dbReference>
<dbReference type="Gene3D" id="3.40.630.30">
    <property type="match status" value="1"/>
</dbReference>
<proteinExistence type="predicted"/>
<dbReference type="EMBL" id="PDOF01000001">
    <property type="protein sequence ID" value="PYZ97621.1"/>
    <property type="molecule type" value="Genomic_DNA"/>
</dbReference>
<keyword evidence="3" id="KW-1185">Reference proteome</keyword>
<dbReference type="AlphaFoldDB" id="A0A2W0H9M0"/>
<dbReference type="OrthoDB" id="9805924at2"/>
<dbReference type="CDD" id="cd04301">
    <property type="entry name" value="NAT_SF"/>
    <property type="match status" value="1"/>
</dbReference>
<sequence>MIRELQTESEIRQAYQVMRHLRTNLSEDDYMKLVKEARELDGYRMMVLDHDGKIAVVAGFKPMITLYYGRFVWVCDLVTDPAIRSKGFGEALLKAVHQWAKDEGYERMALSSGLQRTEAHRFYEKKLNYERASYVFKHELI</sequence>
<comment type="caution">
    <text evidence="2">The sequence shown here is derived from an EMBL/GenBank/DDBJ whole genome shotgun (WGS) entry which is preliminary data.</text>
</comment>
<dbReference type="InterPro" id="IPR016181">
    <property type="entry name" value="Acyl_CoA_acyltransferase"/>
</dbReference>